<feature type="transmembrane region" description="Helical" evidence="1">
    <location>
        <begin position="112"/>
        <end position="129"/>
    </location>
</feature>
<dbReference type="OrthoDB" id="312321at2759"/>
<dbReference type="EMBL" id="GG662515">
    <property type="protein sequence ID" value="EAR82234.2"/>
    <property type="molecule type" value="Genomic_DNA"/>
</dbReference>
<sequence length="296" mass="34587">MEDFQQIQQLTNSQQVVRDRKCPQCGSRSETIFQKEASVATYVLSIISLFFFQFWSIFVIPIIVSATQQVTKRCYDCDKIIEKHDLFSLPSINDQILNFRFGTFAFIVSRKYAYAILAIFVIIFTYCQLTKETPAIIEEQQITNQQLDNTWTQYLKDCGSGVYQDNSVRANSHFQQTYFQNIINWEGVFLSCWEECPANLNNWIKEYYLKIKMDPTDSDSETFDIVLQVDRETHQSNIDVIKNLQQLDVVKFKAQFMSLGTDKSFHKLHLIKVEPTGRKIESIDKIQTAYEQGIFD</sequence>
<dbReference type="GeneID" id="7841151"/>
<dbReference type="RefSeq" id="XP_001029897.2">
    <property type="nucleotide sequence ID" value="XM_001029897.3"/>
</dbReference>
<name>Q22AB5_TETTS</name>
<feature type="transmembrane region" description="Helical" evidence="1">
    <location>
        <begin position="39"/>
        <end position="63"/>
    </location>
</feature>
<dbReference type="PROSITE" id="PS51837">
    <property type="entry name" value="LITAF"/>
    <property type="match status" value="1"/>
</dbReference>
<dbReference type="HOGENOM" id="CLU_941603_0_0_1"/>
<keyword evidence="4" id="KW-1185">Reference proteome</keyword>
<evidence type="ECO:0000256" key="1">
    <source>
        <dbReference type="SAM" id="Phobius"/>
    </source>
</evidence>
<dbReference type="Pfam" id="PF10601">
    <property type="entry name" value="zf-LITAF-like"/>
    <property type="match status" value="1"/>
</dbReference>
<organism evidence="3 4">
    <name type="scientific">Tetrahymena thermophila (strain SB210)</name>
    <dbReference type="NCBI Taxonomy" id="312017"/>
    <lineage>
        <taxon>Eukaryota</taxon>
        <taxon>Sar</taxon>
        <taxon>Alveolata</taxon>
        <taxon>Ciliophora</taxon>
        <taxon>Intramacronucleata</taxon>
        <taxon>Oligohymenophorea</taxon>
        <taxon>Hymenostomatida</taxon>
        <taxon>Tetrahymenina</taxon>
        <taxon>Tetrahymenidae</taxon>
        <taxon>Tetrahymena</taxon>
    </lineage>
</organism>
<keyword evidence="1" id="KW-1133">Transmembrane helix</keyword>
<dbReference type="OMA" id="IATHRCS"/>
<proteinExistence type="predicted"/>
<dbReference type="AlphaFoldDB" id="Q22AB5"/>
<evidence type="ECO:0000313" key="3">
    <source>
        <dbReference type="EMBL" id="EAR82234.2"/>
    </source>
</evidence>
<dbReference type="eggNOG" id="ENOG502S7B6">
    <property type="taxonomic scope" value="Eukaryota"/>
</dbReference>
<keyword evidence="1" id="KW-0812">Transmembrane</keyword>
<reference evidence="4" key="1">
    <citation type="journal article" date="2006" name="PLoS Biol.">
        <title>Macronuclear genome sequence of the ciliate Tetrahymena thermophila, a model eukaryote.</title>
        <authorList>
            <person name="Eisen J.A."/>
            <person name="Coyne R.S."/>
            <person name="Wu M."/>
            <person name="Wu D."/>
            <person name="Thiagarajan M."/>
            <person name="Wortman J.R."/>
            <person name="Badger J.H."/>
            <person name="Ren Q."/>
            <person name="Amedeo P."/>
            <person name="Jones K.M."/>
            <person name="Tallon L.J."/>
            <person name="Delcher A.L."/>
            <person name="Salzberg S.L."/>
            <person name="Silva J.C."/>
            <person name="Haas B.J."/>
            <person name="Majoros W.H."/>
            <person name="Farzad M."/>
            <person name="Carlton J.M."/>
            <person name="Smith R.K. Jr."/>
            <person name="Garg J."/>
            <person name="Pearlman R.E."/>
            <person name="Karrer K.M."/>
            <person name="Sun L."/>
            <person name="Manning G."/>
            <person name="Elde N.C."/>
            <person name="Turkewitz A.P."/>
            <person name="Asai D.J."/>
            <person name="Wilkes D.E."/>
            <person name="Wang Y."/>
            <person name="Cai H."/>
            <person name="Collins K."/>
            <person name="Stewart B.A."/>
            <person name="Lee S.R."/>
            <person name="Wilamowska K."/>
            <person name="Weinberg Z."/>
            <person name="Ruzzo W.L."/>
            <person name="Wloga D."/>
            <person name="Gaertig J."/>
            <person name="Frankel J."/>
            <person name="Tsao C.-C."/>
            <person name="Gorovsky M.A."/>
            <person name="Keeling P.J."/>
            <person name="Waller R.F."/>
            <person name="Patron N.J."/>
            <person name="Cherry J.M."/>
            <person name="Stover N.A."/>
            <person name="Krieger C.J."/>
            <person name="del Toro C."/>
            <person name="Ryder H.F."/>
            <person name="Williamson S.C."/>
            <person name="Barbeau R.A."/>
            <person name="Hamilton E.P."/>
            <person name="Orias E."/>
        </authorList>
    </citation>
    <scope>NUCLEOTIDE SEQUENCE [LARGE SCALE GENOMIC DNA]</scope>
    <source>
        <strain evidence="4">SB210</strain>
    </source>
</reference>
<dbReference type="InParanoid" id="Q22AB5"/>
<protein>
    <submittedName>
        <fullName evidence="3">LITAF-like zinc ribbon domain protein</fullName>
    </submittedName>
</protein>
<evidence type="ECO:0000313" key="4">
    <source>
        <dbReference type="Proteomes" id="UP000009168"/>
    </source>
</evidence>
<feature type="domain" description="LITAF" evidence="2">
    <location>
        <begin position="2"/>
        <end position="86"/>
    </location>
</feature>
<keyword evidence="1" id="KW-0472">Membrane</keyword>
<dbReference type="InterPro" id="IPR006629">
    <property type="entry name" value="LITAF"/>
</dbReference>
<dbReference type="Proteomes" id="UP000009168">
    <property type="component" value="Unassembled WGS sequence"/>
</dbReference>
<gene>
    <name evidence="3" type="ORF">TTHERM_01248930</name>
</gene>
<evidence type="ECO:0000259" key="2">
    <source>
        <dbReference type="PROSITE" id="PS51837"/>
    </source>
</evidence>
<accession>Q22AB5</accession>
<dbReference type="KEGG" id="tet:TTHERM_01248930"/>